<dbReference type="PRINTS" id="PR00337">
    <property type="entry name" value="LEUILEVALBP"/>
</dbReference>
<dbReference type="PANTHER" id="PTHR30483:SF37">
    <property type="entry name" value="ABC TRANSPORTER SUBSTRATE-BINDING PROTEIN"/>
    <property type="match status" value="1"/>
</dbReference>
<dbReference type="PANTHER" id="PTHR30483">
    <property type="entry name" value="LEUCINE-SPECIFIC-BINDING PROTEIN"/>
    <property type="match status" value="1"/>
</dbReference>
<comment type="caution">
    <text evidence="7">The sequence shown here is derived from an EMBL/GenBank/DDBJ whole genome shotgun (WGS) entry which is preliminary data.</text>
</comment>
<keyword evidence="2" id="KW-0813">Transport</keyword>
<evidence type="ECO:0000256" key="3">
    <source>
        <dbReference type="ARBA" id="ARBA00022729"/>
    </source>
</evidence>
<dbReference type="SUPFAM" id="SSF53822">
    <property type="entry name" value="Periplasmic binding protein-like I"/>
    <property type="match status" value="1"/>
</dbReference>
<evidence type="ECO:0000256" key="1">
    <source>
        <dbReference type="ARBA" id="ARBA00010062"/>
    </source>
</evidence>
<gene>
    <name evidence="7" type="ORF">ACFQND_21420</name>
</gene>
<evidence type="ECO:0000256" key="5">
    <source>
        <dbReference type="SAM" id="SignalP"/>
    </source>
</evidence>
<evidence type="ECO:0000313" key="7">
    <source>
        <dbReference type="EMBL" id="MFC6283797.1"/>
    </source>
</evidence>
<feature type="domain" description="Leucine-binding protein" evidence="6">
    <location>
        <begin position="33"/>
        <end position="370"/>
    </location>
</feature>
<keyword evidence="4" id="KW-0029">Amino-acid transport</keyword>
<evidence type="ECO:0000256" key="2">
    <source>
        <dbReference type="ARBA" id="ARBA00022448"/>
    </source>
</evidence>
<protein>
    <submittedName>
        <fullName evidence="7">ABC transporter substrate-binding protein</fullName>
    </submittedName>
</protein>
<dbReference type="RefSeq" id="WP_371439573.1">
    <property type="nucleotide sequence ID" value="NZ_JBHSRS010000084.1"/>
</dbReference>
<dbReference type="InterPro" id="IPR051010">
    <property type="entry name" value="BCAA_transport"/>
</dbReference>
<evidence type="ECO:0000259" key="6">
    <source>
        <dbReference type="Pfam" id="PF13458"/>
    </source>
</evidence>
<evidence type="ECO:0000256" key="4">
    <source>
        <dbReference type="ARBA" id="ARBA00022970"/>
    </source>
</evidence>
<dbReference type="Pfam" id="PF13458">
    <property type="entry name" value="Peripla_BP_6"/>
    <property type="match status" value="1"/>
</dbReference>
<feature type="signal peptide" evidence="5">
    <location>
        <begin position="1"/>
        <end position="30"/>
    </location>
</feature>
<name>A0ABW1U2E2_9BURK</name>
<dbReference type="InterPro" id="IPR028081">
    <property type="entry name" value="Leu-bd"/>
</dbReference>
<dbReference type="Gene3D" id="3.40.50.2300">
    <property type="match status" value="2"/>
</dbReference>
<organism evidence="7 8">
    <name type="scientific">Polaromonas aquatica</name>
    <dbReference type="NCBI Taxonomy" id="332657"/>
    <lineage>
        <taxon>Bacteria</taxon>
        <taxon>Pseudomonadati</taxon>
        <taxon>Pseudomonadota</taxon>
        <taxon>Betaproteobacteria</taxon>
        <taxon>Burkholderiales</taxon>
        <taxon>Comamonadaceae</taxon>
        <taxon>Polaromonas</taxon>
    </lineage>
</organism>
<reference evidence="8" key="1">
    <citation type="journal article" date="2019" name="Int. J. Syst. Evol. Microbiol.">
        <title>The Global Catalogue of Microorganisms (GCM) 10K type strain sequencing project: providing services to taxonomists for standard genome sequencing and annotation.</title>
        <authorList>
            <consortium name="The Broad Institute Genomics Platform"/>
            <consortium name="The Broad Institute Genome Sequencing Center for Infectious Disease"/>
            <person name="Wu L."/>
            <person name="Ma J."/>
        </authorList>
    </citation>
    <scope>NUCLEOTIDE SEQUENCE [LARGE SCALE GENOMIC DNA]</scope>
    <source>
        <strain evidence="8">CCUG 39402</strain>
    </source>
</reference>
<dbReference type="InterPro" id="IPR000709">
    <property type="entry name" value="Leu_Ile_Val-bd"/>
</dbReference>
<evidence type="ECO:0000313" key="8">
    <source>
        <dbReference type="Proteomes" id="UP001596270"/>
    </source>
</evidence>
<accession>A0ABW1U2E2</accession>
<keyword evidence="8" id="KW-1185">Reference proteome</keyword>
<keyword evidence="3 5" id="KW-0732">Signal</keyword>
<dbReference type="CDD" id="cd19989">
    <property type="entry name" value="PBP1_SBP-like"/>
    <property type="match status" value="1"/>
</dbReference>
<proteinExistence type="inferred from homology"/>
<sequence>MKIKQLILKRLLPLAACAAITMLGQASAFAQDIRVGVPTSLSGPWADLGNQVKRAVTFAANETNAQGGVLGRKLAIEYQDSEGKPEVARKQAEKLALSGNKILLGLIASGEGLAIAPMVERWDAIYISTINKTDKLTGDTCQARVFRVNRPDAADAAAVRPWLASRKEDKWAIMANDIAWGRNSGESFTKAAQGLGKKIVSDNYAPAGANDFAPYIQKIKDAGANGVWVALAGRDALNFAQQAKQFGLLANVTMAGVSFVTDSTVATLGDTSRGIYGIVNYSSTLGTPENKAFVDAWRKAYPGTEPTNFEGETYIGMQVLVQAIKAAKSDKPADLAKIMSGMSFDTILGKQVMRKEDHQLEGPNYFGIVAEQGGKLRPVIQTTVPSAQALPAPDPACKMPV</sequence>
<feature type="chain" id="PRO_5047068652" evidence="5">
    <location>
        <begin position="31"/>
        <end position="401"/>
    </location>
</feature>
<dbReference type="Proteomes" id="UP001596270">
    <property type="component" value="Unassembled WGS sequence"/>
</dbReference>
<dbReference type="EMBL" id="JBHSRS010000084">
    <property type="protein sequence ID" value="MFC6283797.1"/>
    <property type="molecule type" value="Genomic_DNA"/>
</dbReference>
<comment type="similarity">
    <text evidence="1">Belongs to the leucine-binding protein family.</text>
</comment>
<dbReference type="InterPro" id="IPR028082">
    <property type="entry name" value="Peripla_BP_I"/>
</dbReference>